<dbReference type="Proteomes" id="UP000095552">
    <property type="component" value="Unassembled WGS sequence"/>
</dbReference>
<feature type="transmembrane region" description="Helical" evidence="1">
    <location>
        <begin position="45"/>
        <end position="66"/>
    </location>
</feature>
<accession>A0A1E5T6M1</accession>
<evidence type="ECO:0000256" key="1">
    <source>
        <dbReference type="SAM" id="Phobius"/>
    </source>
</evidence>
<gene>
    <name evidence="2" type="ORF">BFP71_05100</name>
</gene>
<proteinExistence type="predicted"/>
<dbReference type="EMBL" id="MDGQ01000003">
    <property type="protein sequence ID" value="OEK07035.1"/>
    <property type="molecule type" value="Genomic_DNA"/>
</dbReference>
<keyword evidence="1" id="KW-1133">Transmembrane helix</keyword>
<reference evidence="2 3" key="1">
    <citation type="submission" date="2016-08" db="EMBL/GenBank/DDBJ databases">
        <title>Draft genome of Fabibacter sp. strain SK-8.</title>
        <authorList>
            <person name="Wong S.-K."/>
            <person name="Hamasaki K."/>
            <person name="Yoshizawa S."/>
        </authorList>
    </citation>
    <scope>NUCLEOTIDE SEQUENCE [LARGE SCALE GENOMIC DNA]</scope>
    <source>
        <strain evidence="2 3">SK-8</strain>
    </source>
</reference>
<name>A0A1E5T6M1_9BACT</name>
<comment type="caution">
    <text evidence="2">The sequence shown here is derived from an EMBL/GenBank/DDBJ whole genome shotgun (WGS) entry which is preliminary data.</text>
</comment>
<organism evidence="2 3">
    <name type="scientific">Roseivirga misakiensis</name>
    <dbReference type="NCBI Taxonomy" id="1563681"/>
    <lineage>
        <taxon>Bacteria</taxon>
        <taxon>Pseudomonadati</taxon>
        <taxon>Bacteroidota</taxon>
        <taxon>Cytophagia</taxon>
        <taxon>Cytophagales</taxon>
        <taxon>Roseivirgaceae</taxon>
        <taxon>Roseivirga</taxon>
    </lineage>
</organism>
<dbReference type="STRING" id="1563681.BFP71_05100"/>
<keyword evidence="1" id="KW-0472">Membrane</keyword>
<keyword evidence="1" id="KW-0812">Transmembrane</keyword>
<feature type="transmembrane region" description="Helical" evidence="1">
    <location>
        <begin position="73"/>
        <end position="95"/>
    </location>
</feature>
<evidence type="ECO:0000313" key="3">
    <source>
        <dbReference type="Proteomes" id="UP000095552"/>
    </source>
</evidence>
<sequence length="171" mass="20397">MSRWEKTLKWMTKISYALLIFILANTFIAHVNPIEFRDVDLKFEYELVLMLATPLLVFLLVILDYLRNPAQRIFFINFILGIPLSIFSLILVILITNSIDMSRGSEREIFKHRFDERSRIVYRTSYWDGHHREGQTYKLKTLNKFFQLTLRTDTAELNAYQWIDLTKGLKN</sequence>
<evidence type="ECO:0000313" key="2">
    <source>
        <dbReference type="EMBL" id="OEK07035.1"/>
    </source>
</evidence>
<keyword evidence="3" id="KW-1185">Reference proteome</keyword>
<dbReference type="AlphaFoldDB" id="A0A1E5T6M1"/>
<protein>
    <submittedName>
        <fullName evidence="2">Uncharacterized protein</fullName>
    </submittedName>
</protein>